<dbReference type="AlphaFoldDB" id="A0A7R8ZC26"/>
<gene>
    <name evidence="2" type="ORF">TDIB3V08_LOCUS6068</name>
</gene>
<feature type="compositionally biased region" description="Low complexity" evidence="1">
    <location>
        <begin position="356"/>
        <end position="367"/>
    </location>
</feature>
<feature type="compositionally biased region" description="Polar residues" evidence="1">
    <location>
        <begin position="300"/>
        <end position="318"/>
    </location>
</feature>
<feature type="region of interest" description="Disordered" evidence="1">
    <location>
        <begin position="279"/>
        <end position="394"/>
    </location>
</feature>
<organism evidence="2">
    <name type="scientific">Timema douglasi</name>
    <name type="common">Walking stick</name>
    <dbReference type="NCBI Taxonomy" id="61478"/>
    <lineage>
        <taxon>Eukaryota</taxon>
        <taxon>Metazoa</taxon>
        <taxon>Ecdysozoa</taxon>
        <taxon>Arthropoda</taxon>
        <taxon>Hexapoda</taxon>
        <taxon>Insecta</taxon>
        <taxon>Pterygota</taxon>
        <taxon>Neoptera</taxon>
        <taxon>Polyneoptera</taxon>
        <taxon>Phasmatodea</taxon>
        <taxon>Timematodea</taxon>
        <taxon>Timematoidea</taxon>
        <taxon>Timematidae</taxon>
        <taxon>Timema</taxon>
    </lineage>
</organism>
<dbReference type="EMBL" id="OA567061">
    <property type="protein sequence ID" value="CAD7199824.1"/>
    <property type="molecule type" value="Genomic_DNA"/>
</dbReference>
<accession>A0A7R8ZC26</accession>
<evidence type="ECO:0000256" key="1">
    <source>
        <dbReference type="SAM" id="MobiDB-lite"/>
    </source>
</evidence>
<reference evidence="2" key="1">
    <citation type="submission" date="2020-11" db="EMBL/GenBank/DDBJ databases">
        <authorList>
            <person name="Tran Van P."/>
        </authorList>
    </citation>
    <scope>NUCLEOTIDE SEQUENCE</scope>
</reference>
<name>A0A7R8ZC26_TIMDO</name>
<evidence type="ECO:0000313" key="2">
    <source>
        <dbReference type="EMBL" id="CAD7199824.1"/>
    </source>
</evidence>
<proteinExistence type="predicted"/>
<feature type="compositionally biased region" description="Acidic residues" evidence="1">
    <location>
        <begin position="319"/>
        <end position="329"/>
    </location>
</feature>
<sequence>MVQFRSVWFSGGVEIRLKFRLDEGTCRDLIPDFRFTVLTRPNEFDGLAHLTTNAGPIDTIKGKGSVLINCRKEKKKFSVEDLSYQIAGSSAHTFPTGANRSPPLFNCTGVNSPGCLLSVDGSVPSWTLARMVNHLGKPSSVHLTEFRTPSPHHQQPTLSQGSDALDHAATEAGLILTVLSPYYVNSKFSESLLDSVTPLSSIGNSSKTPSFFDKIKSALLTNLLDDHNGTNSTTAFEDGLGSTTVVSRKVPNTSENPKTSEDGFGLDFLPKLVRDILGDKDSPVTSTGETSANKDDFGVTTPSFPEKGSSTEIISPNTSEDDTSIDPEEGSSKITNDPEDGLSTSPSGISEEDSDSTTSTDESVSTTNDPDNGKEDKGAGGRLTGSEPRSASYRQSYRFKHTSDVFYTSQPPKQYNFTTLEQYNVFTYEQYNVTTYEQYNFTTYEQYNATTYEQYNATTYEQYNVTTYEHYNVTTYEHYNITTYEHYNVTSFKHYHVTTYEQYNVTSFKHYHVTTYEQYNATTYEHYNITTYEHYNVTTYEQYNVTTFKHYHVTTYKQYNVTSFKHYHVTTF</sequence>
<protein>
    <submittedName>
        <fullName evidence="2">Uncharacterized protein</fullName>
    </submittedName>
</protein>